<keyword evidence="2" id="KW-1185">Reference proteome</keyword>
<gene>
    <name evidence="1" type="ORF">M8C21_003441</name>
</gene>
<accession>A0AAD5BQK7</accession>
<evidence type="ECO:0000313" key="2">
    <source>
        <dbReference type="Proteomes" id="UP001206925"/>
    </source>
</evidence>
<comment type="caution">
    <text evidence="1">The sequence shown here is derived from an EMBL/GenBank/DDBJ whole genome shotgun (WGS) entry which is preliminary data.</text>
</comment>
<proteinExistence type="predicted"/>
<dbReference type="EMBL" id="JAMZMK010011339">
    <property type="protein sequence ID" value="KAI7727650.1"/>
    <property type="molecule type" value="Genomic_DNA"/>
</dbReference>
<reference evidence="1" key="1">
    <citation type="submission" date="2022-06" db="EMBL/GenBank/DDBJ databases">
        <title>Uncovering the hologenomic basis of an extraordinary plant invasion.</title>
        <authorList>
            <person name="Bieker V.C."/>
            <person name="Martin M.D."/>
            <person name="Gilbert T."/>
            <person name="Hodgins K."/>
            <person name="Battlay P."/>
            <person name="Petersen B."/>
            <person name="Wilson J."/>
        </authorList>
    </citation>
    <scope>NUCLEOTIDE SEQUENCE</scope>
    <source>
        <strain evidence="1">AA19_3_7</strain>
        <tissue evidence="1">Leaf</tissue>
    </source>
</reference>
<dbReference type="Proteomes" id="UP001206925">
    <property type="component" value="Unassembled WGS sequence"/>
</dbReference>
<evidence type="ECO:0000313" key="1">
    <source>
        <dbReference type="EMBL" id="KAI7727650.1"/>
    </source>
</evidence>
<dbReference type="AlphaFoldDB" id="A0AAD5BQK7"/>
<name>A0AAD5BQK7_AMBAR</name>
<organism evidence="1 2">
    <name type="scientific">Ambrosia artemisiifolia</name>
    <name type="common">Common ragweed</name>
    <dbReference type="NCBI Taxonomy" id="4212"/>
    <lineage>
        <taxon>Eukaryota</taxon>
        <taxon>Viridiplantae</taxon>
        <taxon>Streptophyta</taxon>
        <taxon>Embryophyta</taxon>
        <taxon>Tracheophyta</taxon>
        <taxon>Spermatophyta</taxon>
        <taxon>Magnoliopsida</taxon>
        <taxon>eudicotyledons</taxon>
        <taxon>Gunneridae</taxon>
        <taxon>Pentapetalae</taxon>
        <taxon>asterids</taxon>
        <taxon>campanulids</taxon>
        <taxon>Asterales</taxon>
        <taxon>Asteraceae</taxon>
        <taxon>Asteroideae</taxon>
        <taxon>Heliantheae alliance</taxon>
        <taxon>Heliantheae</taxon>
        <taxon>Ambrosia</taxon>
    </lineage>
</organism>
<protein>
    <submittedName>
        <fullName evidence="1">Uncharacterized protein</fullName>
    </submittedName>
</protein>
<sequence>MVDALLHMVTLHNLNPLVKIRGIYQILQEQELLVKVSKLNGHHQHW</sequence>